<organism evidence="4">
    <name type="scientific">Lactococcus lactis</name>
    <dbReference type="NCBI Taxonomy" id="1358"/>
    <lineage>
        <taxon>Bacteria</taxon>
        <taxon>Bacillati</taxon>
        <taxon>Bacillota</taxon>
        <taxon>Bacilli</taxon>
        <taxon>Lactobacillales</taxon>
        <taxon>Streptococcaceae</taxon>
        <taxon>Lactococcus</taxon>
    </lineage>
</organism>
<dbReference type="GO" id="GO:0003677">
    <property type="term" value="F:DNA binding"/>
    <property type="evidence" value="ECO:0007669"/>
    <property type="project" value="UniProtKB-KW"/>
</dbReference>
<dbReference type="CDD" id="cd00093">
    <property type="entry name" value="HTH_XRE"/>
    <property type="match status" value="1"/>
</dbReference>
<evidence type="ECO:0000256" key="1">
    <source>
        <dbReference type="ARBA" id="ARBA00023125"/>
    </source>
</evidence>
<keyword evidence="1" id="KW-0238">DNA-binding</keyword>
<feature type="domain" description="HTH cro/C1-type" evidence="3">
    <location>
        <begin position="11"/>
        <end position="65"/>
    </location>
</feature>
<reference evidence="4" key="1">
    <citation type="submission" date="2016-04" db="EMBL/GenBank/DDBJ databases">
        <title>Plasmid of Lactoccoccus lactis NCDO712.</title>
        <authorList>
            <person name="Tarazanova M."/>
            <person name="de Jong A."/>
            <person name="Bachmann H."/>
        </authorList>
    </citation>
    <scope>NUCLEOTIDE SEQUENCE</scope>
    <source>
        <strain evidence="4">NCDO712</strain>
        <plasmid evidence="4">pSH74</plasmid>
    </source>
</reference>
<dbReference type="RefSeq" id="WP_014011504.1">
    <property type="nucleotide sequence ID" value="NZ_CP138310.1"/>
</dbReference>
<dbReference type="SMART" id="SM00530">
    <property type="entry name" value="HTH_XRE"/>
    <property type="match status" value="1"/>
</dbReference>
<dbReference type="PANTHER" id="PTHR46558:SF4">
    <property type="entry name" value="DNA-BIDING PHAGE PROTEIN"/>
    <property type="match status" value="1"/>
</dbReference>
<dbReference type="Pfam" id="PF01381">
    <property type="entry name" value="HTH_3"/>
    <property type="match status" value="1"/>
</dbReference>
<evidence type="ECO:0000256" key="2">
    <source>
        <dbReference type="SAM" id="Phobius"/>
    </source>
</evidence>
<feature type="transmembrane region" description="Helical" evidence="2">
    <location>
        <begin position="155"/>
        <end position="177"/>
    </location>
</feature>
<dbReference type="AlphaFoldDB" id="A0A1B1H1X8"/>
<dbReference type="EMBL" id="KX138410">
    <property type="protein sequence ID" value="ANQ89707.1"/>
    <property type="molecule type" value="Genomic_DNA"/>
</dbReference>
<sequence>MENHMNFGEILQTKRKEKGFTQEELAHQLLVSSKTISNWETNKTTPDIDNVIRISQLFDISLNQLLLEGSDMVENIKKNAELRESKIYLVTSSITNLVFLFIIAVSPIFGELPEIISIALAVGTFFNVLCVSYFSKRYMMLSNSQWKTRTTRQKMWSILLSVALAIIIFAIIFFIRFKYSAF</sequence>
<evidence type="ECO:0000313" key="4">
    <source>
        <dbReference type="EMBL" id="ANQ89707.1"/>
    </source>
</evidence>
<dbReference type="SUPFAM" id="SSF47413">
    <property type="entry name" value="lambda repressor-like DNA-binding domains"/>
    <property type="match status" value="1"/>
</dbReference>
<dbReference type="PANTHER" id="PTHR46558">
    <property type="entry name" value="TRACRIPTIONAL REGULATORY PROTEIN-RELATED-RELATED"/>
    <property type="match status" value="1"/>
</dbReference>
<name>A0A1B1H1X8_9LACT</name>
<keyword evidence="2" id="KW-0472">Membrane</keyword>
<gene>
    <name evidence="4" type="ORF">pSH74_07</name>
</gene>
<geneLocation type="plasmid" evidence="4">
    <name>pSH74</name>
</geneLocation>
<feature type="transmembrane region" description="Helical" evidence="2">
    <location>
        <begin position="87"/>
        <end position="109"/>
    </location>
</feature>
<dbReference type="PROSITE" id="PS50943">
    <property type="entry name" value="HTH_CROC1"/>
    <property type="match status" value="1"/>
</dbReference>
<evidence type="ECO:0000259" key="3">
    <source>
        <dbReference type="PROSITE" id="PS50943"/>
    </source>
</evidence>
<accession>A0A1B1H1X8</accession>
<dbReference type="Gene3D" id="1.10.260.40">
    <property type="entry name" value="lambda repressor-like DNA-binding domains"/>
    <property type="match status" value="1"/>
</dbReference>
<feature type="transmembrane region" description="Helical" evidence="2">
    <location>
        <begin position="115"/>
        <end position="134"/>
    </location>
</feature>
<proteinExistence type="predicted"/>
<keyword evidence="2" id="KW-1133">Transmembrane helix</keyword>
<dbReference type="InterPro" id="IPR001387">
    <property type="entry name" value="Cro/C1-type_HTH"/>
</dbReference>
<keyword evidence="2" id="KW-0812">Transmembrane</keyword>
<dbReference type="InterPro" id="IPR010982">
    <property type="entry name" value="Lambda_DNA-bd_dom_sf"/>
</dbReference>
<protein>
    <submittedName>
        <fullName evidence="4">Xre family transcriptional regulator</fullName>
    </submittedName>
</protein>
<keyword evidence="4" id="KW-0614">Plasmid</keyword>